<feature type="compositionally biased region" description="Polar residues" evidence="1">
    <location>
        <begin position="212"/>
        <end position="221"/>
    </location>
</feature>
<dbReference type="InParanoid" id="G1N3Q3"/>
<reference evidence="2 3" key="1">
    <citation type="journal article" date="2010" name="PLoS Biol.">
        <title>Multi-platform next-generation sequencing of the domestic turkey (Meleagris gallopavo): genome assembly and analysis.</title>
        <authorList>
            <person name="Dalloul R.A."/>
            <person name="Long J.A."/>
            <person name="Zimin A.V."/>
            <person name="Aslam L."/>
            <person name="Beal K."/>
            <person name="Blomberg L.A."/>
            <person name="Bouffard P."/>
            <person name="Burt D.W."/>
            <person name="Crasta O."/>
            <person name="Crooijmans R.P."/>
            <person name="Cooper K."/>
            <person name="Coulombe R.A."/>
            <person name="De S."/>
            <person name="Delany M.E."/>
            <person name="Dodgson J.B."/>
            <person name="Dong J.J."/>
            <person name="Evans C."/>
            <person name="Frederickson K.M."/>
            <person name="Flicek P."/>
            <person name="Florea L."/>
            <person name="Folkerts O."/>
            <person name="Groenen M.A."/>
            <person name="Harkins T.T."/>
            <person name="Herrero J."/>
            <person name="Hoffmann S."/>
            <person name="Megens H.J."/>
            <person name="Jiang A."/>
            <person name="de Jong P."/>
            <person name="Kaiser P."/>
            <person name="Kim H."/>
            <person name="Kim K.W."/>
            <person name="Kim S."/>
            <person name="Langenberger D."/>
            <person name="Lee M.K."/>
            <person name="Lee T."/>
            <person name="Mane S."/>
            <person name="Marcais G."/>
            <person name="Marz M."/>
            <person name="McElroy A.P."/>
            <person name="Modise T."/>
            <person name="Nefedov M."/>
            <person name="Notredame C."/>
            <person name="Paton I.R."/>
            <person name="Payne W.S."/>
            <person name="Pertea G."/>
            <person name="Prickett D."/>
            <person name="Puiu D."/>
            <person name="Qioa D."/>
            <person name="Raineri E."/>
            <person name="Ruffier M."/>
            <person name="Salzberg S.L."/>
            <person name="Schatz M.C."/>
            <person name="Scheuring C."/>
            <person name="Schmidt C.J."/>
            <person name="Schroeder S."/>
            <person name="Searle S.M."/>
            <person name="Smith E.J."/>
            <person name="Smith J."/>
            <person name="Sonstegard T.S."/>
            <person name="Stadler P.F."/>
            <person name="Tafer H."/>
            <person name="Tu Z.J."/>
            <person name="Van Tassell C.P."/>
            <person name="Vilella A.J."/>
            <person name="Williams K.P."/>
            <person name="Yorke J.A."/>
            <person name="Zhang L."/>
            <person name="Zhang H.B."/>
            <person name="Zhang X."/>
            <person name="Zhang Y."/>
            <person name="Reed K.M."/>
        </authorList>
    </citation>
    <scope>NUCLEOTIDE SEQUENCE [LARGE SCALE GENOMIC DNA]</scope>
</reference>
<dbReference type="Proteomes" id="UP000001645">
    <property type="component" value="Chromosome 9"/>
</dbReference>
<dbReference type="Ensembl" id="ENSMGAT00000007124.3">
    <property type="protein sequence ID" value="ENSMGAP00000006374.3"/>
    <property type="gene ID" value="ENSMGAG00000006341.3"/>
</dbReference>
<sequence>VPSRKGGSYQKVAGGYFSGIEMDVKTRKRLLKKVRGKEVFMTMAYSRGQPVLPPRLQHGVPSGRSPPVQCSQGGGNMAPYGPYHPQNPPQRHNRGFGMPRGSARFINRHNMVGPQIAFYPSPGKRCYQSYDSFSCRSRRSCRQMQCVNKECQYGFVPENGEEPQGSEETITFYEIEEGDETSFPALAGQGSPTAIVHSPAGFWVARRGPNSVPANKQPLNSSEEDVEETGQNGEFLKSYRRGSVLNTLTLLQVMVNSAVIATSTGVNAAPPTVFSSNSASTQASVTTAVPPQTAIQPVLISPTSVGRPVSSLPFPIYSAPLPPTNEMGEASAIPPPYSYDPSGSDLLPDLVFLFFFSKYYHQSYWHSMVYVQPVPPASSVEAYPAYAEPAHVLDQSVPQLYDAGRAEVHQIPLDVPTNALSHGTVYYPVVSDPYNQPSAPGFDSCISLVPAYHCIGSWHSLNPPYGNSPRVPNAVSSGQLHQVSYVASPNPATHYVHQGM</sequence>
<dbReference type="GeneTree" id="ENSGT00940000159922"/>
<reference evidence="2" key="2">
    <citation type="submission" date="2025-08" db="UniProtKB">
        <authorList>
            <consortium name="Ensembl"/>
        </authorList>
    </citation>
    <scope>IDENTIFICATION</scope>
</reference>
<evidence type="ECO:0000313" key="2">
    <source>
        <dbReference type="Ensembl" id="ENSMGAP00000006374.3"/>
    </source>
</evidence>
<organism evidence="2 3">
    <name type="scientific">Meleagris gallopavo</name>
    <name type="common">Wild turkey</name>
    <dbReference type="NCBI Taxonomy" id="9103"/>
    <lineage>
        <taxon>Eukaryota</taxon>
        <taxon>Metazoa</taxon>
        <taxon>Chordata</taxon>
        <taxon>Craniata</taxon>
        <taxon>Vertebrata</taxon>
        <taxon>Euteleostomi</taxon>
        <taxon>Archelosauria</taxon>
        <taxon>Archosauria</taxon>
        <taxon>Dinosauria</taxon>
        <taxon>Saurischia</taxon>
        <taxon>Theropoda</taxon>
        <taxon>Coelurosauria</taxon>
        <taxon>Aves</taxon>
        <taxon>Neognathae</taxon>
        <taxon>Galloanserae</taxon>
        <taxon>Galliformes</taxon>
        <taxon>Phasianidae</taxon>
        <taxon>Meleagridinae</taxon>
        <taxon>Meleagris</taxon>
    </lineage>
</organism>
<dbReference type="HOGENOM" id="CLU_009906_0_0_1"/>
<proteinExistence type="predicted"/>
<name>G1N3Q3_MELGA</name>
<feature type="region of interest" description="Disordered" evidence="1">
    <location>
        <begin position="209"/>
        <end position="231"/>
    </location>
</feature>
<accession>G1N3Q3</accession>
<keyword evidence="3" id="KW-1185">Reference proteome</keyword>
<reference evidence="2" key="3">
    <citation type="submission" date="2025-09" db="UniProtKB">
        <authorList>
            <consortium name="Ensembl"/>
        </authorList>
    </citation>
    <scope>IDENTIFICATION</scope>
</reference>
<evidence type="ECO:0000313" key="3">
    <source>
        <dbReference type="Proteomes" id="UP000001645"/>
    </source>
</evidence>
<protein>
    <submittedName>
        <fullName evidence="2">Uncharacterized protein</fullName>
    </submittedName>
</protein>
<dbReference type="AlphaFoldDB" id="G1N3Q3"/>
<evidence type="ECO:0000256" key="1">
    <source>
        <dbReference type="SAM" id="MobiDB-lite"/>
    </source>
</evidence>
<dbReference type="Bgee" id="ENSMGAG00000006341">
    <property type="expression patterns" value="Expressed in ovary and 17 other cell types or tissues"/>
</dbReference>